<feature type="transmembrane region" description="Helical" evidence="8">
    <location>
        <begin position="211"/>
        <end position="232"/>
    </location>
</feature>
<dbReference type="InterPro" id="IPR026030">
    <property type="entry name" value="Pur-cyt_permease_Fcy2/21/22"/>
</dbReference>
<feature type="transmembrane region" description="Helical" evidence="8">
    <location>
        <begin position="436"/>
        <end position="460"/>
    </location>
</feature>
<feature type="transmembrane region" description="Helical" evidence="8">
    <location>
        <begin position="70"/>
        <end position="90"/>
    </location>
</feature>
<dbReference type="EMBL" id="OY726397">
    <property type="protein sequence ID" value="CAJ1496410.1"/>
    <property type="molecule type" value="Genomic_DNA"/>
</dbReference>
<dbReference type="InterPro" id="IPR001248">
    <property type="entry name" value="Pur-cyt_permease"/>
</dbReference>
<feature type="transmembrane region" description="Helical" evidence="8">
    <location>
        <begin position="40"/>
        <end position="64"/>
    </location>
</feature>
<feature type="transmembrane region" description="Helical" evidence="8">
    <location>
        <begin position="253"/>
        <end position="277"/>
    </location>
</feature>
<dbReference type="PIRSF" id="PIRSF002744">
    <property type="entry name" value="Pur-cyt_permease"/>
    <property type="match status" value="1"/>
</dbReference>
<comment type="subcellular location">
    <subcellularLocation>
        <location evidence="1">Membrane</location>
        <topology evidence="1">Multi-pass membrane protein</topology>
    </subcellularLocation>
</comment>
<feature type="transmembrane region" description="Helical" evidence="8">
    <location>
        <begin position="297"/>
        <end position="318"/>
    </location>
</feature>
<feature type="transmembrane region" description="Helical" evidence="8">
    <location>
        <begin position="110"/>
        <end position="131"/>
    </location>
</feature>
<dbReference type="PANTHER" id="PTHR31806">
    <property type="entry name" value="PURINE-CYTOSINE PERMEASE FCY2-RELATED"/>
    <property type="match status" value="1"/>
</dbReference>
<reference evidence="9 10" key="1">
    <citation type="submission" date="2023-08" db="EMBL/GenBank/DDBJ databases">
        <authorList>
            <person name="Folkvardsen B D."/>
            <person name="Norman A."/>
        </authorList>
    </citation>
    <scope>NUCLEOTIDE SEQUENCE [LARGE SCALE GENOMIC DNA]</scope>
    <source>
        <strain evidence="9 10">Mu0053</strain>
    </source>
</reference>
<evidence type="ECO:0000256" key="4">
    <source>
        <dbReference type="ARBA" id="ARBA00022692"/>
    </source>
</evidence>
<evidence type="ECO:0000256" key="3">
    <source>
        <dbReference type="ARBA" id="ARBA00022448"/>
    </source>
</evidence>
<sequence>MIEDTNLPETGLAARPSETIGIVETRSIDYIPLAERHGKVWHLSTIWFTGNVHILTVALGFIGIALGANLLWTAIAIVTGCAFGTFFMAFHSTQGPQLGLPQMVQSRPQFGFAGAFLVWIVALIIYGGYAASIQILVGDTLEEIVGLPTTIGYFGIALVAMLLAVVGHDLIHRAARCLSLLMVIVLAIFTIGIIMVQPFSAGAFDIRSFSLVPFMVQFFTAAAYQLSYSIFVSDYSRYLEPNVGVRETFWWTYAGAAISGAWMMLIGAAAASMFPLADTVGAVISSGDAIIPGFGNILLIAAIIPAFAAVALCFYGGSLTLLSCTDSIKQIRPSPSKRLFALACLGIITTVIAYGASGSFITWLGNFLFVLGYLLTPWTAINLIDFYVVRRGHYSIREIFNPSGMYGRWSWRGLTAYFIGFASMLPFAVVGDFHGVFARILGGVDVSMLVGLAVSSVIYLTAHRGFDLNAEIERIRVADIGIDSSAAPQ</sequence>
<organism evidence="9 10">
    <name type="scientific">[Mycobacterium] burgundiense</name>
    <dbReference type="NCBI Taxonomy" id="3064286"/>
    <lineage>
        <taxon>Bacteria</taxon>
        <taxon>Bacillati</taxon>
        <taxon>Actinomycetota</taxon>
        <taxon>Actinomycetes</taxon>
        <taxon>Mycobacteriales</taxon>
        <taxon>Mycobacteriaceae</taxon>
        <taxon>Mycolicibacterium</taxon>
    </lineage>
</organism>
<feature type="transmembrane region" description="Helical" evidence="8">
    <location>
        <begin position="409"/>
        <end position="430"/>
    </location>
</feature>
<evidence type="ECO:0000256" key="1">
    <source>
        <dbReference type="ARBA" id="ARBA00004141"/>
    </source>
</evidence>
<keyword evidence="5 8" id="KW-1133">Transmembrane helix</keyword>
<keyword evidence="10" id="KW-1185">Reference proteome</keyword>
<feature type="transmembrane region" description="Helical" evidence="8">
    <location>
        <begin position="178"/>
        <end position="199"/>
    </location>
</feature>
<feature type="transmembrane region" description="Helical" evidence="8">
    <location>
        <begin position="367"/>
        <end position="388"/>
    </location>
</feature>
<dbReference type="Gene3D" id="1.10.4160.10">
    <property type="entry name" value="Hydantoin permease"/>
    <property type="match status" value="1"/>
</dbReference>
<gene>
    <name evidence="9" type="ORF">MU0053_000642</name>
</gene>
<evidence type="ECO:0000256" key="6">
    <source>
        <dbReference type="ARBA" id="ARBA00023136"/>
    </source>
</evidence>
<evidence type="ECO:0000313" key="10">
    <source>
        <dbReference type="Proteomes" id="UP001190465"/>
    </source>
</evidence>
<dbReference type="RefSeq" id="WP_308480980.1">
    <property type="nucleotide sequence ID" value="NZ_OY726397.1"/>
</dbReference>
<evidence type="ECO:0000256" key="7">
    <source>
        <dbReference type="PIRNR" id="PIRNR002744"/>
    </source>
</evidence>
<feature type="transmembrane region" description="Helical" evidence="8">
    <location>
        <begin position="339"/>
        <end position="361"/>
    </location>
</feature>
<accession>A0ABM9LBX0</accession>
<dbReference type="Pfam" id="PF02133">
    <property type="entry name" value="Transp_cyt_pur"/>
    <property type="match status" value="1"/>
</dbReference>
<dbReference type="PANTHER" id="PTHR31806:SF1">
    <property type="entry name" value="PURINE-CYTOSINE PERMEASE FCY2-RELATED"/>
    <property type="match status" value="1"/>
</dbReference>
<dbReference type="Proteomes" id="UP001190465">
    <property type="component" value="Chromosome"/>
</dbReference>
<evidence type="ECO:0000256" key="5">
    <source>
        <dbReference type="ARBA" id="ARBA00022989"/>
    </source>
</evidence>
<proteinExistence type="inferred from homology"/>
<keyword evidence="3 7" id="KW-0813">Transport</keyword>
<name>A0ABM9LBX0_9MYCO</name>
<keyword evidence="4 8" id="KW-0812">Transmembrane</keyword>
<keyword evidence="6 7" id="KW-0472">Membrane</keyword>
<feature type="transmembrane region" description="Helical" evidence="8">
    <location>
        <begin position="151"/>
        <end position="171"/>
    </location>
</feature>
<comment type="similarity">
    <text evidence="2 7">Belongs to the purine-cytosine permease (2.A.39) family.</text>
</comment>
<evidence type="ECO:0000256" key="2">
    <source>
        <dbReference type="ARBA" id="ARBA00008974"/>
    </source>
</evidence>
<protein>
    <submittedName>
        <fullName evidence="9">Cytosine permease</fullName>
    </submittedName>
</protein>
<evidence type="ECO:0000256" key="8">
    <source>
        <dbReference type="SAM" id="Phobius"/>
    </source>
</evidence>
<evidence type="ECO:0000313" key="9">
    <source>
        <dbReference type="EMBL" id="CAJ1496410.1"/>
    </source>
</evidence>